<dbReference type="EMBL" id="CP003355">
    <property type="protein sequence ID" value="AHD04690.1"/>
    <property type="molecule type" value="Genomic_DNA"/>
</dbReference>
<accession>V9W4X9</accession>
<keyword evidence="2" id="KW-1185">Reference proteome</keyword>
<protein>
    <submittedName>
        <fullName evidence="1">Uncharacterized protein</fullName>
    </submittedName>
</protein>
<sequence length="222" mass="26677">MLKIRARQICPGYTRVFEVENAVMIRRESEESVGFQTTYLVGWLNTEEEIEKLVKKKIIMGLERQKEGSQTVYTFNFIYPLELISMEEYTFLNKEFNKLKWEKTKQTCNYNQETYMMIARQYGEGYTRIIKAYEAILVKRQTEEPACIVKWICEPEELDPLFRKEIVRNLVHGDTLYKGKIEKICTFEFYYPYELISIDEFYSLSNTYKELENVMKKRNVQL</sequence>
<dbReference type="HOGENOM" id="CLU_1244310_0_0_9"/>
<dbReference type="RefSeq" id="WP_024093411.1">
    <property type="nucleotide sequence ID" value="NC_023134.1"/>
</dbReference>
<organism evidence="1 2">
    <name type="scientific">Paenibacillus larvae subsp. larvae DSM 25430</name>
    <dbReference type="NCBI Taxonomy" id="697284"/>
    <lineage>
        <taxon>Bacteria</taxon>
        <taxon>Bacillati</taxon>
        <taxon>Bacillota</taxon>
        <taxon>Bacilli</taxon>
        <taxon>Bacillales</taxon>
        <taxon>Paenibacillaceae</taxon>
        <taxon>Paenibacillus</taxon>
    </lineage>
</organism>
<reference evidence="1 2" key="1">
    <citation type="journal article" date="2014" name="PLoS ONE">
        <title>How to Kill the Honey Bee Larva: Genomic Potential and Virulence Mechanisms of Paenibacillus larvae.</title>
        <authorList>
            <person name="Djukic M."/>
            <person name="Brzuszkiewicz E."/>
            <person name="Funfhaus A."/>
            <person name="Voss J."/>
            <person name="Gollnow K."/>
            <person name="Poppinga L."/>
            <person name="Liesegang H."/>
            <person name="Garcia-Gonzalez E."/>
            <person name="Genersch E."/>
            <person name="Daniel R."/>
        </authorList>
    </citation>
    <scope>NUCLEOTIDE SEQUENCE [LARGE SCALE GENOMIC DNA]</scope>
    <source>
        <strain evidence="1 2">DSM 25430</strain>
    </source>
</reference>
<evidence type="ECO:0000313" key="2">
    <source>
        <dbReference type="Proteomes" id="UP000029431"/>
    </source>
</evidence>
<dbReference type="Proteomes" id="UP000029431">
    <property type="component" value="Chromosome"/>
</dbReference>
<dbReference type="KEGG" id="plv:ERIC2_c08570"/>
<proteinExistence type="predicted"/>
<gene>
    <name evidence="1" type="ORF">ERIC2_c08570</name>
</gene>
<dbReference type="PATRIC" id="fig|697284.3.peg.813"/>
<dbReference type="AlphaFoldDB" id="V9W4X9"/>
<name>V9W4X9_9BACL</name>
<evidence type="ECO:0000313" key="1">
    <source>
        <dbReference type="EMBL" id="AHD04690.1"/>
    </source>
</evidence>